<organism evidence="3 4">
    <name type="scientific">Antarcticimicrobium luteum</name>
    <dbReference type="NCBI Taxonomy" id="2547397"/>
    <lineage>
        <taxon>Bacteria</taxon>
        <taxon>Pseudomonadati</taxon>
        <taxon>Pseudomonadota</taxon>
        <taxon>Alphaproteobacteria</taxon>
        <taxon>Rhodobacterales</taxon>
        <taxon>Paracoccaceae</taxon>
        <taxon>Antarcticimicrobium</taxon>
    </lineage>
</organism>
<dbReference type="OrthoDB" id="7709182at2"/>
<name>A0A4R5V5L2_9RHOB</name>
<keyword evidence="4" id="KW-1185">Reference proteome</keyword>
<evidence type="ECO:0000256" key="1">
    <source>
        <dbReference type="SAM" id="MobiDB-lite"/>
    </source>
</evidence>
<feature type="region of interest" description="Disordered" evidence="1">
    <location>
        <begin position="43"/>
        <end position="62"/>
    </location>
</feature>
<proteinExistence type="predicted"/>
<dbReference type="EMBL" id="SMUV01000066">
    <property type="protein sequence ID" value="TDK46766.1"/>
    <property type="molecule type" value="Genomic_DNA"/>
</dbReference>
<protein>
    <submittedName>
        <fullName evidence="3">Uncharacterized protein</fullName>
    </submittedName>
</protein>
<reference evidence="3 4" key="1">
    <citation type="submission" date="2019-03" db="EMBL/GenBank/DDBJ databases">
        <title>Ruegeria lutea sp. nov., a novel strain, isolated from marine sediment, the Masan Bay, South Korea.</title>
        <authorList>
            <person name="Kim J."/>
            <person name="Kim D.-Y."/>
            <person name="Lee S.-S."/>
        </authorList>
    </citation>
    <scope>NUCLEOTIDE SEQUENCE [LARGE SCALE GENOMIC DNA]</scope>
    <source>
        <strain evidence="3 4">318-1</strain>
    </source>
</reference>
<feature type="signal peptide" evidence="2">
    <location>
        <begin position="1"/>
        <end position="19"/>
    </location>
</feature>
<accession>A0A4R5V5L2</accession>
<dbReference type="AlphaFoldDB" id="A0A4R5V5L2"/>
<evidence type="ECO:0000313" key="4">
    <source>
        <dbReference type="Proteomes" id="UP000295301"/>
    </source>
</evidence>
<dbReference type="RefSeq" id="WP_133359950.1">
    <property type="nucleotide sequence ID" value="NZ_SMUV01000066.1"/>
</dbReference>
<comment type="caution">
    <text evidence="3">The sequence shown here is derived from an EMBL/GenBank/DDBJ whole genome shotgun (WGS) entry which is preliminary data.</text>
</comment>
<feature type="compositionally biased region" description="Basic and acidic residues" evidence="1">
    <location>
        <begin position="43"/>
        <end position="58"/>
    </location>
</feature>
<evidence type="ECO:0000256" key="2">
    <source>
        <dbReference type="SAM" id="SignalP"/>
    </source>
</evidence>
<gene>
    <name evidence="3" type="ORF">E1832_11740</name>
</gene>
<feature type="chain" id="PRO_5020308997" evidence="2">
    <location>
        <begin position="20"/>
        <end position="118"/>
    </location>
</feature>
<evidence type="ECO:0000313" key="3">
    <source>
        <dbReference type="EMBL" id="TDK46766.1"/>
    </source>
</evidence>
<keyword evidence="2" id="KW-0732">Signal</keyword>
<sequence>MIRIPLCLSLLLCAPALSAQGWDWPEEDFEGLFTGFNPKFFDPEKPRFSPDGSVRRPSDPGGPTHFGAFILLPDGRLCISSGEGAGRCDVFLKDGQMRLLVTEGGKRLPFKFELGIGN</sequence>
<dbReference type="Proteomes" id="UP000295301">
    <property type="component" value="Unassembled WGS sequence"/>
</dbReference>